<dbReference type="Proteomes" id="UP000249081">
    <property type="component" value="Unassembled WGS sequence"/>
</dbReference>
<sequence>MKRNDIKKLYFKGKSVTVSAITKKAGHLGLSDAHDADYTESEAYRIAEVIREDLAHRRQQPTQNAHSKVVSLPFTNFRQAGDEQFNYFIQLINELKKKFNNDLDEFEKTILNNPEKAAELAKSIDQLLGQIETGSIAKWTLKGMEKPRFNTNLSDIYPARLAHALKNRL</sequence>
<gene>
    <name evidence="1" type="ORF">DCF17_11285</name>
</gene>
<reference evidence="1 2" key="2">
    <citation type="submission" date="2018-06" db="EMBL/GenBank/DDBJ databases">
        <title>Metagenomic assembly of (sub)arctic Cyanobacteria and their associated microbiome from non-axenic cultures.</title>
        <authorList>
            <person name="Baurain D."/>
        </authorList>
    </citation>
    <scope>NUCLEOTIDE SEQUENCE [LARGE SCALE GENOMIC DNA]</scope>
    <source>
        <strain evidence="1">ULC041bin1</strain>
    </source>
</reference>
<accession>A0A2W4W745</accession>
<organism evidence="1 2">
    <name type="scientific">Shackletoniella antarctica</name>
    <dbReference type="NCBI Taxonomy" id="268115"/>
    <lineage>
        <taxon>Bacteria</taxon>
        <taxon>Bacillati</taxon>
        <taxon>Cyanobacteriota</taxon>
        <taxon>Cyanophyceae</taxon>
        <taxon>Oculatellales</taxon>
        <taxon>Oculatellaceae</taxon>
        <taxon>Shackletoniella</taxon>
    </lineage>
</organism>
<proteinExistence type="predicted"/>
<dbReference type="AlphaFoldDB" id="A0A2W4W745"/>
<reference evidence="2" key="1">
    <citation type="submission" date="2018-04" db="EMBL/GenBank/DDBJ databases">
        <authorList>
            <person name="Cornet L."/>
        </authorList>
    </citation>
    <scope>NUCLEOTIDE SEQUENCE [LARGE SCALE GENOMIC DNA]</scope>
</reference>
<evidence type="ECO:0000313" key="2">
    <source>
        <dbReference type="Proteomes" id="UP000249081"/>
    </source>
</evidence>
<name>A0A2W4W745_9CYAN</name>
<dbReference type="EMBL" id="QBMN01000069">
    <property type="protein sequence ID" value="PZO40964.1"/>
    <property type="molecule type" value="Genomic_DNA"/>
</dbReference>
<evidence type="ECO:0000313" key="1">
    <source>
        <dbReference type="EMBL" id="PZO40964.1"/>
    </source>
</evidence>
<protein>
    <submittedName>
        <fullName evidence="1">Uncharacterized protein</fullName>
    </submittedName>
</protein>
<comment type="caution">
    <text evidence="1">The sequence shown here is derived from an EMBL/GenBank/DDBJ whole genome shotgun (WGS) entry which is preliminary data.</text>
</comment>